<keyword evidence="2" id="KW-1185">Reference proteome</keyword>
<organism evidence="1 2">
    <name type="scientific">Micromonospora orduensis</name>
    <dbReference type="NCBI Taxonomy" id="1420891"/>
    <lineage>
        <taxon>Bacteria</taxon>
        <taxon>Bacillati</taxon>
        <taxon>Actinomycetota</taxon>
        <taxon>Actinomycetes</taxon>
        <taxon>Micromonosporales</taxon>
        <taxon>Micromonosporaceae</taxon>
        <taxon>Micromonospora</taxon>
    </lineage>
</organism>
<evidence type="ECO:0000313" key="2">
    <source>
        <dbReference type="Proteomes" id="UP000306145"/>
    </source>
</evidence>
<evidence type="ECO:0000313" key="1">
    <source>
        <dbReference type="EMBL" id="TNH31707.1"/>
    </source>
</evidence>
<dbReference type="GO" id="GO:0003677">
    <property type="term" value="F:DNA binding"/>
    <property type="evidence" value="ECO:0007669"/>
    <property type="project" value="InterPro"/>
</dbReference>
<dbReference type="InterPro" id="IPR036894">
    <property type="entry name" value="YbaB-like_sf"/>
</dbReference>
<dbReference type="Pfam" id="PF02575">
    <property type="entry name" value="YbaB_DNA_bd"/>
    <property type="match status" value="1"/>
</dbReference>
<name>A0A5C4R0D1_9ACTN</name>
<dbReference type="OrthoDB" id="9834016at2"/>
<dbReference type="SUPFAM" id="SSF82607">
    <property type="entry name" value="YbaB-like"/>
    <property type="match status" value="1"/>
</dbReference>
<proteinExistence type="predicted"/>
<accession>A0A5C4R0D1</accession>
<dbReference type="Gene3D" id="3.30.1310.10">
    <property type="entry name" value="Nucleoid-associated protein YbaB-like domain"/>
    <property type="match status" value="1"/>
</dbReference>
<comment type="caution">
    <text evidence="1">The sequence shown here is derived from an EMBL/GenBank/DDBJ whole genome shotgun (WGS) entry which is preliminary data.</text>
</comment>
<dbReference type="Proteomes" id="UP000306145">
    <property type="component" value="Unassembled WGS sequence"/>
</dbReference>
<sequence>MSDAYRRAVDSVREVTRTEAYEPALRRAEEATRDLVAMVAETRDRTYEGTDETGTIVAVVDGAGEVTDVRISARAVRDLPANLLGPHCRQAVTAARLSMAQTIRAGLDDVVTDPVDWDAGARDPLTVWRDATRGLR</sequence>
<dbReference type="RefSeq" id="WP_139581985.1">
    <property type="nucleotide sequence ID" value="NZ_VDFY01000060.1"/>
</dbReference>
<dbReference type="InterPro" id="IPR004401">
    <property type="entry name" value="YbaB/EbfC"/>
</dbReference>
<dbReference type="EMBL" id="VDFY01000060">
    <property type="protein sequence ID" value="TNH31707.1"/>
    <property type="molecule type" value="Genomic_DNA"/>
</dbReference>
<reference evidence="1 2" key="1">
    <citation type="submission" date="2019-06" db="EMBL/GenBank/DDBJ databases">
        <title>Micromonospora ordensis sp. nov., isolated from deep marine sediment.</title>
        <authorList>
            <person name="Veyisoglu A."/>
            <person name="Carro L."/>
            <person name="Klenk H.-P."/>
            <person name="Sahin N."/>
        </authorList>
    </citation>
    <scope>NUCLEOTIDE SEQUENCE [LARGE SCALE GENOMIC DNA]</scope>
    <source>
        <strain evidence="1 2">S2509</strain>
    </source>
</reference>
<gene>
    <name evidence="1" type="ORF">FHG89_00860</name>
</gene>
<protein>
    <submittedName>
        <fullName evidence="1">YbaB/EbfC family nucleoid-associated protein</fullName>
    </submittedName>
</protein>
<dbReference type="AlphaFoldDB" id="A0A5C4R0D1"/>